<dbReference type="AlphaFoldDB" id="A0AA38LAY9"/>
<feature type="non-terminal residue" evidence="2">
    <location>
        <position position="1"/>
    </location>
</feature>
<organism evidence="2 3">
    <name type="scientific">Taxus chinensis</name>
    <name type="common">Chinese yew</name>
    <name type="synonym">Taxus wallichiana var. chinensis</name>
    <dbReference type="NCBI Taxonomy" id="29808"/>
    <lineage>
        <taxon>Eukaryota</taxon>
        <taxon>Viridiplantae</taxon>
        <taxon>Streptophyta</taxon>
        <taxon>Embryophyta</taxon>
        <taxon>Tracheophyta</taxon>
        <taxon>Spermatophyta</taxon>
        <taxon>Pinopsida</taxon>
        <taxon>Pinidae</taxon>
        <taxon>Conifers II</taxon>
        <taxon>Cupressales</taxon>
        <taxon>Taxaceae</taxon>
        <taxon>Taxus</taxon>
    </lineage>
</organism>
<feature type="compositionally biased region" description="Basic and acidic residues" evidence="1">
    <location>
        <begin position="50"/>
        <end position="63"/>
    </location>
</feature>
<sequence>EVIEDPELILYLFTCAMDIQDKYEFSSYPPVSTQMPHSEVEINDESNVSHGEDVNEHRPENKSNLEYTRNLNEKNPWGSNDMFDGESTIWINMEGNWHYETNFKEHEGSGISKQGLEHQEAHMDSLLQ</sequence>
<gene>
    <name evidence="2" type="ORF">KI387_022764</name>
</gene>
<evidence type="ECO:0000313" key="2">
    <source>
        <dbReference type="EMBL" id="KAH9314137.1"/>
    </source>
</evidence>
<protein>
    <submittedName>
        <fullName evidence="2">Uncharacterized protein</fullName>
    </submittedName>
</protein>
<feature type="non-terminal residue" evidence="2">
    <location>
        <position position="128"/>
    </location>
</feature>
<proteinExistence type="predicted"/>
<comment type="caution">
    <text evidence="2">The sequence shown here is derived from an EMBL/GenBank/DDBJ whole genome shotgun (WGS) entry which is preliminary data.</text>
</comment>
<accession>A0AA38LAY9</accession>
<reference evidence="2 3" key="1">
    <citation type="journal article" date="2021" name="Nat. Plants">
        <title>The Taxus genome provides insights into paclitaxel biosynthesis.</title>
        <authorList>
            <person name="Xiong X."/>
            <person name="Gou J."/>
            <person name="Liao Q."/>
            <person name="Li Y."/>
            <person name="Zhou Q."/>
            <person name="Bi G."/>
            <person name="Li C."/>
            <person name="Du R."/>
            <person name="Wang X."/>
            <person name="Sun T."/>
            <person name="Guo L."/>
            <person name="Liang H."/>
            <person name="Lu P."/>
            <person name="Wu Y."/>
            <person name="Zhang Z."/>
            <person name="Ro D.K."/>
            <person name="Shang Y."/>
            <person name="Huang S."/>
            <person name="Yan J."/>
        </authorList>
    </citation>
    <scope>NUCLEOTIDE SEQUENCE [LARGE SCALE GENOMIC DNA]</scope>
    <source>
        <strain evidence="2">Ta-2019</strain>
    </source>
</reference>
<evidence type="ECO:0000256" key="1">
    <source>
        <dbReference type="SAM" id="MobiDB-lite"/>
    </source>
</evidence>
<name>A0AA38LAY9_TAXCH</name>
<evidence type="ECO:0000313" key="3">
    <source>
        <dbReference type="Proteomes" id="UP000824469"/>
    </source>
</evidence>
<keyword evidence="3" id="KW-1185">Reference proteome</keyword>
<dbReference type="Proteomes" id="UP000824469">
    <property type="component" value="Unassembled WGS sequence"/>
</dbReference>
<feature type="compositionally biased region" description="Basic and acidic residues" evidence="1">
    <location>
        <begin position="115"/>
        <end position="128"/>
    </location>
</feature>
<feature type="region of interest" description="Disordered" evidence="1">
    <location>
        <begin position="43"/>
        <end position="79"/>
    </location>
</feature>
<feature type="region of interest" description="Disordered" evidence="1">
    <location>
        <begin position="107"/>
        <end position="128"/>
    </location>
</feature>
<dbReference type="EMBL" id="JAHRHJ020000005">
    <property type="protein sequence ID" value="KAH9314137.1"/>
    <property type="molecule type" value="Genomic_DNA"/>
</dbReference>